<proteinExistence type="predicted"/>
<organism evidence="2 3">
    <name type="scientific">Wolfiporia cocos (strain MD-104)</name>
    <name type="common">Brown rot fungus</name>
    <dbReference type="NCBI Taxonomy" id="742152"/>
    <lineage>
        <taxon>Eukaryota</taxon>
        <taxon>Fungi</taxon>
        <taxon>Dikarya</taxon>
        <taxon>Basidiomycota</taxon>
        <taxon>Agaricomycotina</taxon>
        <taxon>Agaricomycetes</taxon>
        <taxon>Polyporales</taxon>
        <taxon>Phaeolaceae</taxon>
        <taxon>Wolfiporia</taxon>
    </lineage>
</organism>
<evidence type="ECO:0000313" key="3">
    <source>
        <dbReference type="Proteomes" id="UP000218811"/>
    </source>
</evidence>
<protein>
    <recommendedName>
        <fullName evidence="1">Glutaminase A N-terminal domain-containing protein</fullName>
    </recommendedName>
</protein>
<dbReference type="Pfam" id="PF17168">
    <property type="entry name" value="DUF5127"/>
    <property type="match status" value="1"/>
</dbReference>
<dbReference type="InterPro" id="IPR033433">
    <property type="entry name" value="GtaA_N"/>
</dbReference>
<dbReference type="Proteomes" id="UP000218811">
    <property type="component" value="Unassembled WGS sequence"/>
</dbReference>
<feature type="domain" description="Glutaminase A N-terminal" evidence="1">
    <location>
        <begin position="78"/>
        <end position="140"/>
    </location>
</feature>
<reference evidence="2 3" key="1">
    <citation type="journal article" date="2012" name="Science">
        <title>The Paleozoic origin of enzymatic lignin decomposition reconstructed from 31 fungal genomes.</title>
        <authorList>
            <person name="Floudas D."/>
            <person name="Binder M."/>
            <person name="Riley R."/>
            <person name="Barry K."/>
            <person name="Blanchette R.A."/>
            <person name="Henrissat B."/>
            <person name="Martinez A.T."/>
            <person name="Otillar R."/>
            <person name="Spatafora J.W."/>
            <person name="Yadav J.S."/>
            <person name="Aerts A."/>
            <person name="Benoit I."/>
            <person name="Boyd A."/>
            <person name="Carlson A."/>
            <person name="Copeland A."/>
            <person name="Coutinho P.M."/>
            <person name="de Vries R.P."/>
            <person name="Ferreira P."/>
            <person name="Findley K."/>
            <person name="Foster B."/>
            <person name="Gaskell J."/>
            <person name="Glotzer D."/>
            <person name="Gorecki P."/>
            <person name="Heitman J."/>
            <person name="Hesse C."/>
            <person name="Hori C."/>
            <person name="Igarashi K."/>
            <person name="Jurgens J.A."/>
            <person name="Kallen N."/>
            <person name="Kersten P."/>
            <person name="Kohler A."/>
            <person name="Kuees U."/>
            <person name="Kumar T.K.A."/>
            <person name="Kuo A."/>
            <person name="LaButti K."/>
            <person name="Larrondo L.F."/>
            <person name="Lindquist E."/>
            <person name="Ling A."/>
            <person name="Lombard V."/>
            <person name="Lucas S."/>
            <person name="Lundell T."/>
            <person name="Martin R."/>
            <person name="McLaughlin D.J."/>
            <person name="Morgenstern I."/>
            <person name="Morin E."/>
            <person name="Murat C."/>
            <person name="Nagy L.G."/>
            <person name="Nolan M."/>
            <person name="Ohm R.A."/>
            <person name="Patyshakuliyeva A."/>
            <person name="Rokas A."/>
            <person name="Ruiz-Duenas F.J."/>
            <person name="Sabat G."/>
            <person name="Salamov A."/>
            <person name="Samejima M."/>
            <person name="Schmutz J."/>
            <person name="Slot J.C."/>
            <person name="St John F."/>
            <person name="Stenlid J."/>
            <person name="Sun H."/>
            <person name="Sun S."/>
            <person name="Syed K."/>
            <person name="Tsang A."/>
            <person name="Wiebenga A."/>
            <person name="Young D."/>
            <person name="Pisabarro A."/>
            <person name="Eastwood D.C."/>
            <person name="Martin F."/>
            <person name="Cullen D."/>
            <person name="Grigoriev I.V."/>
            <person name="Hibbett D.S."/>
        </authorList>
    </citation>
    <scope>NUCLEOTIDE SEQUENCE [LARGE SCALE GENOMIC DNA]</scope>
    <source>
        <strain evidence="2 3">MD-104</strain>
    </source>
</reference>
<dbReference type="EMBL" id="KB468146">
    <property type="protein sequence ID" value="PCH43981.1"/>
    <property type="molecule type" value="Genomic_DNA"/>
</dbReference>
<name>A0A2H3JQ03_WOLCO</name>
<gene>
    <name evidence="2" type="ORF">WOLCODRAFT_164867</name>
</gene>
<dbReference type="AlphaFoldDB" id="A0A2H3JQ03"/>
<accession>A0A2H3JQ03</accession>
<sequence>MLNDHFLVPSAYLLFAPANVPCLPDRRSGPRSRLFSARSETAVPANNTASGWPIFWNQPSPTPKEWIKQRTPFCTFQSFQVFSHLSLEWVSVYDNATTAWSTNVTENETVIHQAHQIDAQPFTDVNHQATEETPYFATPMPSTLFGLLRAASAN</sequence>
<evidence type="ECO:0000259" key="1">
    <source>
        <dbReference type="Pfam" id="PF17168"/>
    </source>
</evidence>
<keyword evidence="3" id="KW-1185">Reference proteome</keyword>
<evidence type="ECO:0000313" key="2">
    <source>
        <dbReference type="EMBL" id="PCH43981.1"/>
    </source>
</evidence>